<protein>
    <submittedName>
        <fullName evidence="5">HIT domain-containing protein</fullName>
    </submittedName>
</protein>
<evidence type="ECO:0000313" key="5">
    <source>
        <dbReference type="EMBL" id="MQW39660.1"/>
    </source>
</evidence>
<organism evidence="5 6">
    <name type="scientific">Lactococcus hircilactis</name>
    <dbReference type="NCBI Taxonomy" id="1494462"/>
    <lineage>
        <taxon>Bacteria</taxon>
        <taxon>Bacillati</taxon>
        <taxon>Bacillota</taxon>
        <taxon>Bacilli</taxon>
        <taxon>Lactobacillales</taxon>
        <taxon>Streptococcaceae</taxon>
        <taxon>Lactococcus</taxon>
    </lineage>
</organism>
<evidence type="ECO:0000256" key="1">
    <source>
        <dbReference type="PIRSR" id="PIRSR601310-1"/>
    </source>
</evidence>
<sequence length="123" mass="14171">MTCIFCETHDVLFENDTAKCFFDHYPVSKGHLLIVPKRHEANFFELSSQEKHDMDELLEHSKTYLDEHEHPDAYNVGINVGKAAGQTVFHCHVHLIPRYTNDVENPIGGVRGVIPQKQHYQSK</sequence>
<dbReference type="InterPro" id="IPR036265">
    <property type="entry name" value="HIT-like_sf"/>
</dbReference>
<comment type="caution">
    <text evidence="5">The sequence shown here is derived from an EMBL/GenBank/DDBJ whole genome shotgun (WGS) entry which is preliminary data.</text>
</comment>
<dbReference type="AlphaFoldDB" id="A0A7X1ZAT6"/>
<reference evidence="5 6" key="1">
    <citation type="submission" date="2019-10" db="EMBL/GenBank/DDBJ databases">
        <authorList>
            <person name="Dong K."/>
        </authorList>
    </citation>
    <scope>NUCLEOTIDE SEQUENCE [LARGE SCALE GENOMIC DNA]</scope>
    <source>
        <strain evidence="5 6">DSM 28960</strain>
    </source>
</reference>
<gene>
    <name evidence="5" type="ORF">GHI93_06895</name>
</gene>
<dbReference type="RefSeq" id="WP_153496325.1">
    <property type="nucleotide sequence ID" value="NZ_CAXYUY010000010.1"/>
</dbReference>
<dbReference type="PRINTS" id="PR00332">
    <property type="entry name" value="HISTRIAD"/>
</dbReference>
<dbReference type="PANTHER" id="PTHR42997:SF1">
    <property type="entry name" value="AP-4-A PHOSPHORYLASE"/>
    <property type="match status" value="1"/>
</dbReference>
<name>A0A7X1ZAT6_9LACT</name>
<evidence type="ECO:0000313" key="6">
    <source>
        <dbReference type="Proteomes" id="UP000439550"/>
    </source>
</evidence>
<feature type="short sequence motif" description="Histidine triad motif" evidence="2 3">
    <location>
        <begin position="90"/>
        <end position="94"/>
    </location>
</feature>
<proteinExistence type="predicted"/>
<evidence type="ECO:0000256" key="2">
    <source>
        <dbReference type="PIRSR" id="PIRSR601310-3"/>
    </source>
</evidence>
<dbReference type="PROSITE" id="PS51084">
    <property type="entry name" value="HIT_2"/>
    <property type="match status" value="1"/>
</dbReference>
<dbReference type="EMBL" id="WITJ01000008">
    <property type="protein sequence ID" value="MQW39660.1"/>
    <property type="molecule type" value="Genomic_DNA"/>
</dbReference>
<feature type="domain" description="HIT" evidence="4">
    <location>
        <begin position="1"/>
        <end position="105"/>
    </location>
</feature>
<feature type="active site" description="Tele-AMP-histidine intermediate" evidence="1">
    <location>
        <position position="92"/>
    </location>
</feature>
<dbReference type="OrthoDB" id="9784774at2"/>
<keyword evidence="6" id="KW-1185">Reference proteome</keyword>
<dbReference type="Pfam" id="PF01230">
    <property type="entry name" value="HIT"/>
    <property type="match status" value="1"/>
</dbReference>
<dbReference type="PANTHER" id="PTHR42997">
    <property type="entry name" value="HIT FAMILY HYDROLASE"/>
    <property type="match status" value="1"/>
</dbReference>
<dbReference type="InterPro" id="IPR052908">
    <property type="entry name" value="AP-4-A_phosphorylase"/>
</dbReference>
<dbReference type="Proteomes" id="UP000439550">
    <property type="component" value="Unassembled WGS sequence"/>
</dbReference>
<accession>A0A7X1ZAT6</accession>
<dbReference type="Gene3D" id="3.30.428.10">
    <property type="entry name" value="HIT-like"/>
    <property type="match status" value="1"/>
</dbReference>
<dbReference type="InterPro" id="IPR011146">
    <property type="entry name" value="HIT-like"/>
</dbReference>
<dbReference type="GO" id="GO:0003824">
    <property type="term" value="F:catalytic activity"/>
    <property type="evidence" value="ECO:0007669"/>
    <property type="project" value="InterPro"/>
</dbReference>
<evidence type="ECO:0000256" key="3">
    <source>
        <dbReference type="PROSITE-ProRule" id="PRU00464"/>
    </source>
</evidence>
<dbReference type="InterPro" id="IPR001310">
    <property type="entry name" value="Histidine_triad_HIT"/>
</dbReference>
<dbReference type="SUPFAM" id="SSF54197">
    <property type="entry name" value="HIT-like"/>
    <property type="match status" value="1"/>
</dbReference>
<evidence type="ECO:0000259" key="4">
    <source>
        <dbReference type="PROSITE" id="PS51084"/>
    </source>
</evidence>